<sequence length="335" mass="35500">MDPLSQFLTGPRAQAAFALRVVMDPPFAIDVQDQAALTVIVVVRGGSWITAEGAEPQLLRQGQAATVRGPEPYVVADAPGREPTVVIDPDQSCRTPRGEKLELAFSRGVLTWGNSAVGETVLLIGTYQSPAAVGQLVTSVLPRVAVFGEEDLDGGLLGMLERELTHQRPGQESALDRLLDLLLLNLVRACVDRGDAPHGTWAKASREPVVAQALELLHQVPAAPWTVAGLALRCHVSRATMAARFRAAVGQSPMAYLSAWRLALAADRLASSNTTTAVIAEEVGYSNAFTFSAAFSREYGVSPSGYRRSAQAANGRTEGAAKSSAGTGTGERREM</sequence>
<dbReference type="InterPro" id="IPR018060">
    <property type="entry name" value="HTH_AraC"/>
</dbReference>
<feature type="region of interest" description="Disordered" evidence="4">
    <location>
        <begin position="302"/>
        <end position="335"/>
    </location>
</feature>
<dbReference type="InterPro" id="IPR009057">
    <property type="entry name" value="Homeodomain-like_sf"/>
</dbReference>
<gene>
    <name evidence="6" type="ORF">ABQM86_06280</name>
</gene>
<dbReference type="PANTHER" id="PTHR46796">
    <property type="entry name" value="HTH-TYPE TRANSCRIPTIONAL ACTIVATOR RHAS-RELATED"/>
    <property type="match status" value="1"/>
</dbReference>
<keyword evidence="1" id="KW-0805">Transcription regulation</keyword>
<dbReference type="GO" id="GO:0003700">
    <property type="term" value="F:DNA-binding transcription factor activity"/>
    <property type="evidence" value="ECO:0007669"/>
    <property type="project" value="InterPro"/>
</dbReference>
<protein>
    <submittedName>
        <fullName evidence="6">AraC family transcriptional regulator</fullName>
    </submittedName>
</protein>
<evidence type="ECO:0000256" key="2">
    <source>
        <dbReference type="ARBA" id="ARBA00023125"/>
    </source>
</evidence>
<dbReference type="SUPFAM" id="SSF46689">
    <property type="entry name" value="Homeodomain-like"/>
    <property type="match status" value="2"/>
</dbReference>
<dbReference type="EMBL" id="CP165735">
    <property type="protein sequence ID" value="XDV72765.1"/>
    <property type="molecule type" value="Genomic_DNA"/>
</dbReference>
<evidence type="ECO:0000256" key="4">
    <source>
        <dbReference type="SAM" id="MobiDB-lite"/>
    </source>
</evidence>
<evidence type="ECO:0000259" key="5">
    <source>
        <dbReference type="PROSITE" id="PS01124"/>
    </source>
</evidence>
<feature type="compositionally biased region" description="Low complexity" evidence="4">
    <location>
        <begin position="317"/>
        <end position="326"/>
    </location>
</feature>
<dbReference type="AlphaFoldDB" id="A0AB39YQY1"/>
<dbReference type="GO" id="GO:0043565">
    <property type="term" value="F:sequence-specific DNA binding"/>
    <property type="evidence" value="ECO:0007669"/>
    <property type="project" value="InterPro"/>
</dbReference>
<dbReference type="InterPro" id="IPR032783">
    <property type="entry name" value="AraC_lig"/>
</dbReference>
<dbReference type="PROSITE" id="PS01124">
    <property type="entry name" value="HTH_ARAC_FAMILY_2"/>
    <property type="match status" value="1"/>
</dbReference>
<organism evidence="6">
    <name type="scientific">Paenarthrobacter sp. AMU7</name>
    <dbReference type="NCBI Taxonomy" id="3162492"/>
    <lineage>
        <taxon>Bacteria</taxon>
        <taxon>Bacillati</taxon>
        <taxon>Actinomycetota</taxon>
        <taxon>Actinomycetes</taxon>
        <taxon>Micrococcales</taxon>
        <taxon>Micrococcaceae</taxon>
        <taxon>Paenarthrobacter</taxon>
    </lineage>
</organism>
<evidence type="ECO:0000313" key="6">
    <source>
        <dbReference type="EMBL" id="XDV72765.1"/>
    </source>
</evidence>
<keyword evidence="3" id="KW-0804">Transcription</keyword>
<keyword evidence="2" id="KW-0238">DNA-binding</keyword>
<evidence type="ECO:0000256" key="3">
    <source>
        <dbReference type="ARBA" id="ARBA00023163"/>
    </source>
</evidence>
<proteinExistence type="predicted"/>
<dbReference type="Pfam" id="PF12833">
    <property type="entry name" value="HTH_18"/>
    <property type="match status" value="1"/>
</dbReference>
<dbReference type="RefSeq" id="WP_369746184.1">
    <property type="nucleotide sequence ID" value="NZ_CP165735.1"/>
</dbReference>
<dbReference type="InterPro" id="IPR050204">
    <property type="entry name" value="AraC_XylS_family_regulators"/>
</dbReference>
<evidence type="ECO:0000256" key="1">
    <source>
        <dbReference type="ARBA" id="ARBA00023015"/>
    </source>
</evidence>
<reference evidence="6" key="1">
    <citation type="submission" date="2024-07" db="EMBL/GenBank/DDBJ databases">
        <authorList>
            <person name="Li J."/>
            <person name="Wei H."/>
            <person name="Ma J."/>
        </authorList>
    </citation>
    <scope>NUCLEOTIDE SEQUENCE</scope>
    <source>
        <strain evidence="6">AMU7</strain>
    </source>
</reference>
<dbReference type="Pfam" id="PF12852">
    <property type="entry name" value="Cupin_6"/>
    <property type="match status" value="1"/>
</dbReference>
<dbReference type="Gene3D" id="1.10.10.60">
    <property type="entry name" value="Homeodomain-like"/>
    <property type="match status" value="2"/>
</dbReference>
<accession>A0AB39YQY1</accession>
<dbReference type="SMART" id="SM00342">
    <property type="entry name" value="HTH_ARAC"/>
    <property type="match status" value="1"/>
</dbReference>
<feature type="domain" description="HTH araC/xylS-type" evidence="5">
    <location>
        <begin position="211"/>
        <end position="309"/>
    </location>
</feature>
<dbReference type="PANTHER" id="PTHR46796:SF13">
    <property type="entry name" value="HTH-TYPE TRANSCRIPTIONAL ACTIVATOR RHAS"/>
    <property type="match status" value="1"/>
</dbReference>
<name>A0AB39YQY1_9MICC</name>